<dbReference type="GO" id="GO:0004672">
    <property type="term" value="F:protein kinase activity"/>
    <property type="evidence" value="ECO:0007669"/>
    <property type="project" value="InterPro"/>
</dbReference>
<dbReference type="PROSITE" id="PS00108">
    <property type="entry name" value="PROTEIN_KINASE_ST"/>
    <property type="match status" value="1"/>
</dbReference>
<dbReference type="OrthoDB" id="10252171at2759"/>
<dbReference type="SMART" id="SM00320">
    <property type="entry name" value="WD40"/>
    <property type="match status" value="7"/>
</dbReference>
<dbReference type="Gene3D" id="1.10.510.10">
    <property type="entry name" value="Transferase(Phosphotransferase) domain 1"/>
    <property type="match status" value="1"/>
</dbReference>
<feature type="repeat" description="WD" evidence="3">
    <location>
        <begin position="756"/>
        <end position="791"/>
    </location>
</feature>
<dbReference type="InterPro" id="IPR000719">
    <property type="entry name" value="Prot_kinase_dom"/>
</dbReference>
<dbReference type="EMBL" id="JAPWDS010000002">
    <property type="protein sequence ID" value="KAJ5513219.1"/>
    <property type="molecule type" value="Genomic_DNA"/>
</dbReference>
<dbReference type="SMART" id="SM00220">
    <property type="entry name" value="S_TKc"/>
    <property type="match status" value="1"/>
</dbReference>
<keyword evidence="2" id="KW-0677">Repeat</keyword>
<reference evidence="6" key="2">
    <citation type="journal article" date="2023" name="IMA Fungus">
        <title>Comparative genomic study of the Penicillium genus elucidates a diverse pangenome and 15 lateral gene transfer events.</title>
        <authorList>
            <person name="Petersen C."/>
            <person name="Sorensen T."/>
            <person name="Nielsen M.R."/>
            <person name="Sondergaard T.E."/>
            <person name="Sorensen J.L."/>
            <person name="Fitzpatrick D.A."/>
            <person name="Frisvad J.C."/>
            <person name="Nielsen K.L."/>
        </authorList>
    </citation>
    <scope>NUCLEOTIDE SEQUENCE</scope>
    <source>
        <strain evidence="6">IBT 29495</strain>
    </source>
</reference>
<dbReference type="Pfam" id="PF00069">
    <property type="entry name" value="Pkinase"/>
    <property type="match status" value="1"/>
</dbReference>
<feature type="region of interest" description="Disordered" evidence="4">
    <location>
        <begin position="403"/>
        <end position="422"/>
    </location>
</feature>
<feature type="repeat" description="WD" evidence="3">
    <location>
        <begin position="506"/>
        <end position="547"/>
    </location>
</feature>
<feature type="repeat" description="WD" evidence="3">
    <location>
        <begin position="598"/>
        <end position="621"/>
    </location>
</feature>
<reference evidence="6" key="1">
    <citation type="submission" date="2022-12" db="EMBL/GenBank/DDBJ databases">
        <authorList>
            <person name="Petersen C."/>
        </authorList>
    </citation>
    <scope>NUCLEOTIDE SEQUENCE</scope>
    <source>
        <strain evidence="6">IBT 29495</strain>
    </source>
</reference>
<dbReference type="PROSITE" id="PS00678">
    <property type="entry name" value="WD_REPEATS_1"/>
    <property type="match status" value="2"/>
</dbReference>
<comment type="caution">
    <text evidence="6">The sequence shown here is derived from an EMBL/GenBank/DDBJ whole genome shotgun (WGS) entry which is preliminary data.</text>
</comment>
<dbReference type="InterPro" id="IPR036322">
    <property type="entry name" value="WD40_repeat_dom_sf"/>
</dbReference>
<protein>
    <recommendedName>
        <fullName evidence="5">Protein kinase domain-containing protein</fullName>
    </recommendedName>
</protein>
<feature type="repeat" description="WD" evidence="3">
    <location>
        <begin position="674"/>
        <end position="715"/>
    </location>
</feature>
<name>A0A9W9XZQ2_9EURO</name>
<dbReference type="SUPFAM" id="SSF56112">
    <property type="entry name" value="Protein kinase-like (PK-like)"/>
    <property type="match status" value="1"/>
</dbReference>
<dbReference type="PRINTS" id="PR00320">
    <property type="entry name" value="GPROTEINBRPT"/>
</dbReference>
<dbReference type="CDD" id="cd00200">
    <property type="entry name" value="WD40"/>
    <property type="match status" value="1"/>
</dbReference>
<feature type="domain" description="Protein kinase" evidence="5">
    <location>
        <begin position="47"/>
        <end position="311"/>
    </location>
</feature>
<dbReference type="PROSITE" id="PS50082">
    <property type="entry name" value="WD_REPEATS_2"/>
    <property type="match status" value="5"/>
</dbReference>
<evidence type="ECO:0000256" key="2">
    <source>
        <dbReference type="ARBA" id="ARBA00022737"/>
    </source>
</evidence>
<evidence type="ECO:0000256" key="1">
    <source>
        <dbReference type="ARBA" id="ARBA00022574"/>
    </source>
</evidence>
<dbReference type="Pfam" id="PF00400">
    <property type="entry name" value="WD40"/>
    <property type="match status" value="5"/>
</dbReference>
<dbReference type="SUPFAM" id="SSF50993">
    <property type="entry name" value="Peptidase/esterase 'gauge' domain"/>
    <property type="match status" value="1"/>
</dbReference>
<evidence type="ECO:0000313" key="6">
    <source>
        <dbReference type="EMBL" id="KAJ5513219.1"/>
    </source>
</evidence>
<feature type="compositionally biased region" description="Basic and acidic residues" evidence="4">
    <location>
        <begin position="412"/>
        <end position="422"/>
    </location>
</feature>
<accession>A0A9W9XZQ2</accession>
<feature type="repeat" description="WD" evidence="3">
    <location>
        <begin position="548"/>
        <end position="588"/>
    </location>
</feature>
<keyword evidence="1 3" id="KW-0853">WD repeat</keyword>
<dbReference type="PANTHER" id="PTHR19848:SF8">
    <property type="entry name" value="F-BOX AND WD REPEAT DOMAIN CONTAINING 7"/>
    <property type="match status" value="1"/>
</dbReference>
<dbReference type="SUPFAM" id="SSF50978">
    <property type="entry name" value="WD40 repeat-like"/>
    <property type="match status" value="1"/>
</dbReference>
<organism evidence="6 7">
    <name type="scientific">Penicillium fimorum</name>
    <dbReference type="NCBI Taxonomy" id="1882269"/>
    <lineage>
        <taxon>Eukaryota</taxon>
        <taxon>Fungi</taxon>
        <taxon>Dikarya</taxon>
        <taxon>Ascomycota</taxon>
        <taxon>Pezizomycotina</taxon>
        <taxon>Eurotiomycetes</taxon>
        <taxon>Eurotiomycetidae</taxon>
        <taxon>Eurotiales</taxon>
        <taxon>Aspergillaceae</taxon>
        <taxon>Penicillium</taxon>
    </lineage>
</organism>
<dbReference type="InterPro" id="IPR011009">
    <property type="entry name" value="Kinase-like_dom_sf"/>
</dbReference>
<evidence type="ECO:0000259" key="5">
    <source>
        <dbReference type="PROSITE" id="PS50011"/>
    </source>
</evidence>
<dbReference type="AlphaFoldDB" id="A0A9W9XZQ2"/>
<dbReference type="Gene3D" id="2.130.10.10">
    <property type="entry name" value="YVTN repeat-like/Quinoprotein amine dehydrogenase"/>
    <property type="match status" value="2"/>
</dbReference>
<evidence type="ECO:0000256" key="4">
    <source>
        <dbReference type="SAM" id="MobiDB-lite"/>
    </source>
</evidence>
<proteinExistence type="predicted"/>
<dbReference type="InterPro" id="IPR008271">
    <property type="entry name" value="Ser/Thr_kinase_AS"/>
</dbReference>
<dbReference type="InterPro" id="IPR019775">
    <property type="entry name" value="WD40_repeat_CS"/>
</dbReference>
<dbReference type="PROSITE" id="PS50294">
    <property type="entry name" value="WD_REPEATS_REGION"/>
    <property type="match status" value="3"/>
</dbReference>
<dbReference type="GO" id="GO:0005524">
    <property type="term" value="F:ATP binding"/>
    <property type="evidence" value="ECO:0007669"/>
    <property type="project" value="InterPro"/>
</dbReference>
<sequence length="791" mass="88899">MPVLPDWVLDYKLETHFIPGSRHETVHTYYEQESLSQRRPIQKSVHWRREKKIGDGGFGEVWLERCTKGNGHGRGVRALKQIQVRQQINYNRELEAIVKFSHTKHERCFVKSFGWFQDEASLFIAMEYLELGDLQDYLYKKREPLSESEAQLIMLQTFEGLDIMHTSGFAHRDLKPNNILLKACPPDAWWVKIADFGISKRIEDGSGKSTTLKGTLGYIAPEIYGFTPRGSPYAVDIWAAGEILFQILTKRHTFDNLGLLSNYIKTPNNFPSHQLLATNVSQLGVEFVRCLMSPTPIGRISAKDALEHRWIEQALPHSPNFATPSYQETRTISVISVIDSISEEFASWDTIKDPCELKTITHKPVKEGESILQLSRKETEKVSPVNEKESSLRLSSKEIVRFPPVQRTESTSSRKGENQYRPKTDFGERFRVALTPIRHRWEARHFGRLVREYTLNDDSGGNCRVAFLPDNKLVAWKIPSNKETSPLPGNAVKIWDISTGELCNILQDHSDPVDCLEISPDGRMVASGSRDKTVKIWDFATGTMHCTLKGHSSMLDCLAFSPDSKLVVSLSAESARVWDTKTGEAQRTHHASGVGFKTLAFSPDGRTVAVGSMNGLITLWDAVMDMTRNLIEAPGVSAEKVIFSPDSTVLACSCNHSKEVMLWKVSTGAALHTLEGHSREINDLAFSSDSKSVASASSDHTVKLWDIATGALQLTMEGWYSVDSIKFSPDGKLLASIHRWGVEFWDVATGKAREMEYNHIFDCYSVAFSPDGSRVACASEHQKIKVWNCVT</sequence>
<evidence type="ECO:0000256" key="3">
    <source>
        <dbReference type="PROSITE-ProRule" id="PRU00221"/>
    </source>
</evidence>
<dbReference type="InterPro" id="IPR001680">
    <property type="entry name" value="WD40_rpt"/>
</dbReference>
<gene>
    <name evidence="6" type="ORF">N7463_002771</name>
</gene>
<dbReference type="PROSITE" id="PS50011">
    <property type="entry name" value="PROTEIN_KINASE_DOM"/>
    <property type="match status" value="1"/>
</dbReference>
<evidence type="ECO:0000313" key="7">
    <source>
        <dbReference type="Proteomes" id="UP001149954"/>
    </source>
</evidence>
<dbReference type="Proteomes" id="UP001149954">
    <property type="component" value="Unassembled WGS sequence"/>
</dbReference>
<dbReference type="InterPro" id="IPR015943">
    <property type="entry name" value="WD40/YVTN_repeat-like_dom_sf"/>
</dbReference>
<keyword evidence="7" id="KW-1185">Reference proteome</keyword>
<dbReference type="PANTHER" id="PTHR19848">
    <property type="entry name" value="WD40 REPEAT PROTEIN"/>
    <property type="match status" value="1"/>
</dbReference>
<dbReference type="InterPro" id="IPR020472">
    <property type="entry name" value="WD40_PAC1"/>
</dbReference>